<dbReference type="PANTHER" id="PTHR13487">
    <property type="entry name" value="SERINE PROTEASE INHIBITOR"/>
    <property type="match status" value="1"/>
</dbReference>
<accession>A0A8B7XG77</accession>
<dbReference type="Pfam" id="PF23298">
    <property type="entry name" value="FZ_RECK"/>
    <property type="match status" value="1"/>
</dbReference>
<dbReference type="Pfam" id="PF22961">
    <property type="entry name" value="RECK-like_N"/>
    <property type="match status" value="1"/>
</dbReference>
<sequence length="980" mass="107147">MKSIAPLVLTWMFLVAVVFAQDPGCCHRVRTHPACQESCDQMALEASAAGRRQHLSNLRNNCPMTLTTFWQCVNTSAPDIWQEDTGWPGRQCCINARAGQCHAACMQASSFSETSSACLRHEEPSLFQCLDRFEKKEDCCRHAPVASQCRQKCEAIFDASTPTEEMSLDVSINCRSNGQTVIQCVENYTLVAIPARDPRDSLHCCERSHSSACKEICRRAHINLTSERDIVDSLLEACGPIQPHEGIWNCFFLNSGSQIAQDSPLPNPSAMDGAKLQCCQRAVSAKCREICVKLYSTSWSTKQSWNNFDEHCQYQPMEVSLLTCLADVQEPCQPGCSGLTYCTNFNNRPTDLFRSCSARSDGGAANDMQLWSEGSIHMPFMNIPVLDIAECESEMWKAIACTLQVKPCHPESHVNMICKADCIHILSRCIDHSRLTKGLTALGLCNILSPADRHAPCIPLTEYLGEMTPLFQPTDAGARENKNDEMTVPCHSDPCNNETTGFSGVCSINRGLCGYGQTCTQAKCTPGCRLGDASTFLVTRGSHVRLPESADNLACYKACTCSVNGILEHCQPLQCETMEPCTHNGQRREHGSHYKISCNHCVCFNGVETCSRRQCPINLDAHPDASQHYSTLPCKCTDQYVPVCGANGRTYPSACTAKCAADLEDNQSEFGTCDSFDNPCADNPCQADERCVVRRQVCLSINYADCPQYECIGASRHCSREPRATVCDTDGKEHFNLCTLHRRGKTLDYLGPCQARCNAVNQRQVCGQNGETYHSECAAWSDRTIIDYFGPCRAVGKRTENTTAQQCSSVKCPDPSVPHCIGATPPGACCPVCAAYTRVLYSKGEADRAAAAFGNKAVSVAEVLKGLRTIVAVAECDLYGYLSVEGDIVISVMSTIPSPSKTQIIACNKEAEKLGALINTRSPMVVSYMYLSPLLAASTTMVRTQIVPTAAAHTVSSSLGVLLVCGIMVIVLQRFSCGNR</sequence>
<feature type="signal peptide" evidence="2">
    <location>
        <begin position="1"/>
        <end position="20"/>
    </location>
</feature>
<dbReference type="SMART" id="SM00280">
    <property type="entry name" value="KAZAL"/>
    <property type="match status" value="3"/>
</dbReference>
<dbReference type="OrthoDB" id="5956770at2759"/>
<proteinExistence type="predicted"/>
<feature type="chain" id="PRO_5034649123" evidence="2">
    <location>
        <begin position="21"/>
        <end position="980"/>
    </location>
</feature>
<dbReference type="RefSeq" id="XP_022079783.1">
    <property type="nucleotide sequence ID" value="XM_022224091.1"/>
</dbReference>
<dbReference type="SUPFAM" id="SSF100895">
    <property type="entry name" value="Kazal-type serine protease inhibitors"/>
    <property type="match status" value="3"/>
</dbReference>
<evidence type="ECO:0000256" key="2">
    <source>
        <dbReference type="SAM" id="SignalP"/>
    </source>
</evidence>
<dbReference type="InterPro" id="IPR056977">
    <property type="entry name" value="FnI_RECK"/>
</dbReference>
<evidence type="ECO:0000259" key="3">
    <source>
        <dbReference type="PROSITE" id="PS51465"/>
    </source>
</evidence>
<keyword evidence="1" id="KW-0472">Membrane</keyword>
<evidence type="ECO:0000313" key="4">
    <source>
        <dbReference type="Proteomes" id="UP000694845"/>
    </source>
</evidence>
<feature type="domain" description="Kazal-like" evidence="3">
    <location>
        <begin position="628"/>
        <end position="675"/>
    </location>
</feature>
<dbReference type="PROSITE" id="PS51465">
    <property type="entry name" value="KAZAL_2"/>
    <property type="match status" value="2"/>
</dbReference>
<keyword evidence="1" id="KW-1133">Transmembrane helix</keyword>
<dbReference type="Pfam" id="PF25027">
    <property type="entry name" value="EGF1_RECK"/>
    <property type="match status" value="1"/>
</dbReference>
<dbReference type="InterPro" id="IPR056976">
    <property type="entry name" value="EGF1_RECK"/>
</dbReference>
<organism evidence="4 5">
    <name type="scientific">Acanthaster planci</name>
    <name type="common">Crown-of-thorns starfish</name>
    <dbReference type="NCBI Taxonomy" id="133434"/>
    <lineage>
        <taxon>Eukaryota</taxon>
        <taxon>Metazoa</taxon>
        <taxon>Echinodermata</taxon>
        <taxon>Eleutherozoa</taxon>
        <taxon>Asterozoa</taxon>
        <taxon>Asteroidea</taxon>
        <taxon>Valvatacea</taxon>
        <taxon>Valvatida</taxon>
        <taxon>Acanthasteridae</taxon>
        <taxon>Acanthaster</taxon>
    </lineage>
</organism>
<dbReference type="KEGG" id="aplc:110973353"/>
<dbReference type="InterPro" id="IPR039016">
    <property type="entry name" value="RECK"/>
</dbReference>
<gene>
    <name evidence="5" type="primary">LOC110973353</name>
</gene>
<dbReference type="Gene3D" id="3.30.60.30">
    <property type="match status" value="2"/>
</dbReference>
<evidence type="ECO:0000256" key="1">
    <source>
        <dbReference type="SAM" id="Phobius"/>
    </source>
</evidence>
<dbReference type="GO" id="GO:0005886">
    <property type="term" value="C:plasma membrane"/>
    <property type="evidence" value="ECO:0007669"/>
    <property type="project" value="TreeGrafter"/>
</dbReference>
<dbReference type="InterPro" id="IPR002350">
    <property type="entry name" value="Kazal_dom"/>
</dbReference>
<keyword evidence="4" id="KW-1185">Reference proteome</keyword>
<dbReference type="PANTHER" id="PTHR13487:SF3">
    <property type="entry name" value="REVERSION-INDUCING CYSTEINE-RICH PROTEIN WITH KAZAL MOTIFS"/>
    <property type="match status" value="1"/>
</dbReference>
<name>A0A8B7XG77_ACAPL</name>
<dbReference type="Proteomes" id="UP000694845">
    <property type="component" value="Unplaced"/>
</dbReference>
<dbReference type="Pfam" id="PF07648">
    <property type="entry name" value="Kazal_2"/>
    <property type="match status" value="3"/>
</dbReference>
<dbReference type="Pfam" id="PF23332">
    <property type="entry name" value="CC4_RECK"/>
    <property type="match status" value="2"/>
</dbReference>
<evidence type="ECO:0000313" key="5">
    <source>
        <dbReference type="RefSeq" id="XP_022079783.1"/>
    </source>
</evidence>
<dbReference type="GO" id="GO:0008191">
    <property type="term" value="F:metalloendopeptidase inhibitor activity"/>
    <property type="evidence" value="ECO:0007669"/>
    <property type="project" value="InterPro"/>
</dbReference>
<reference evidence="5" key="1">
    <citation type="submission" date="2025-08" db="UniProtKB">
        <authorList>
            <consortium name="RefSeq"/>
        </authorList>
    </citation>
    <scope>IDENTIFICATION</scope>
</reference>
<dbReference type="GeneID" id="110973353"/>
<dbReference type="InterPro" id="IPR056979">
    <property type="entry name" value="FZ_RECK"/>
</dbReference>
<dbReference type="Pfam" id="PF25028">
    <property type="entry name" value="FnI_RECK"/>
    <property type="match status" value="1"/>
</dbReference>
<dbReference type="InterPro" id="IPR036058">
    <property type="entry name" value="Kazal_dom_sf"/>
</dbReference>
<dbReference type="CDD" id="cd00104">
    <property type="entry name" value="KAZAL_FS"/>
    <property type="match status" value="1"/>
</dbReference>
<dbReference type="InterPro" id="IPR056978">
    <property type="entry name" value="CC4_RECK"/>
</dbReference>
<feature type="transmembrane region" description="Helical" evidence="1">
    <location>
        <begin position="950"/>
        <end position="972"/>
    </location>
</feature>
<dbReference type="InterPro" id="IPR055110">
    <property type="entry name" value="RECK-like_N"/>
</dbReference>
<feature type="domain" description="Kazal-like" evidence="3">
    <location>
        <begin position="747"/>
        <end position="794"/>
    </location>
</feature>
<dbReference type="AlphaFoldDB" id="A0A8B7XG77"/>
<keyword evidence="1" id="KW-0812">Transmembrane</keyword>
<protein>
    <submittedName>
        <fullName evidence="5">Reversion-inducing cysteine-rich protein with Kazal motifs-like isoform X1</fullName>
    </submittedName>
</protein>
<dbReference type="GO" id="GO:0030198">
    <property type="term" value="P:extracellular matrix organization"/>
    <property type="evidence" value="ECO:0007669"/>
    <property type="project" value="TreeGrafter"/>
</dbReference>
<keyword evidence="2" id="KW-0732">Signal</keyword>